<keyword evidence="1" id="KW-0812">Transmembrane</keyword>
<dbReference type="AlphaFoldDB" id="A0ABD2NKE1"/>
<evidence type="ECO:0000313" key="2">
    <source>
        <dbReference type="EMBL" id="KAL3279171.1"/>
    </source>
</evidence>
<feature type="transmembrane region" description="Helical" evidence="1">
    <location>
        <begin position="37"/>
        <end position="54"/>
    </location>
</feature>
<organism evidence="2 3">
    <name type="scientific">Cryptolaemus montrouzieri</name>
    <dbReference type="NCBI Taxonomy" id="559131"/>
    <lineage>
        <taxon>Eukaryota</taxon>
        <taxon>Metazoa</taxon>
        <taxon>Ecdysozoa</taxon>
        <taxon>Arthropoda</taxon>
        <taxon>Hexapoda</taxon>
        <taxon>Insecta</taxon>
        <taxon>Pterygota</taxon>
        <taxon>Neoptera</taxon>
        <taxon>Endopterygota</taxon>
        <taxon>Coleoptera</taxon>
        <taxon>Polyphaga</taxon>
        <taxon>Cucujiformia</taxon>
        <taxon>Coccinelloidea</taxon>
        <taxon>Coccinellidae</taxon>
        <taxon>Scymninae</taxon>
        <taxon>Scymnini</taxon>
        <taxon>Cryptolaemus</taxon>
    </lineage>
</organism>
<keyword evidence="1" id="KW-0472">Membrane</keyword>
<name>A0ABD2NKE1_9CUCU</name>
<reference evidence="2 3" key="1">
    <citation type="journal article" date="2021" name="BMC Biol.">
        <title>Horizontally acquired antibacterial genes associated with adaptive radiation of ladybird beetles.</title>
        <authorList>
            <person name="Li H.S."/>
            <person name="Tang X.F."/>
            <person name="Huang Y.H."/>
            <person name="Xu Z.Y."/>
            <person name="Chen M.L."/>
            <person name="Du X.Y."/>
            <person name="Qiu B.Y."/>
            <person name="Chen P.T."/>
            <person name="Zhang W."/>
            <person name="Slipinski A."/>
            <person name="Escalona H.E."/>
            <person name="Waterhouse R.M."/>
            <person name="Zwick A."/>
            <person name="Pang H."/>
        </authorList>
    </citation>
    <scope>NUCLEOTIDE SEQUENCE [LARGE SCALE GENOMIC DNA]</scope>
    <source>
        <strain evidence="2">SYSU2018</strain>
    </source>
</reference>
<dbReference type="EMBL" id="JABFTP020000124">
    <property type="protein sequence ID" value="KAL3279171.1"/>
    <property type="molecule type" value="Genomic_DNA"/>
</dbReference>
<dbReference type="Proteomes" id="UP001516400">
    <property type="component" value="Unassembled WGS sequence"/>
</dbReference>
<gene>
    <name evidence="2" type="ORF">HHI36_016685</name>
</gene>
<protein>
    <submittedName>
        <fullName evidence="2">Uncharacterized protein</fullName>
    </submittedName>
</protein>
<comment type="caution">
    <text evidence="2">The sequence shown here is derived from an EMBL/GenBank/DDBJ whole genome shotgun (WGS) entry which is preliminary data.</text>
</comment>
<keyword evidence="3" id="KW-1185">Reference proteome</keyword>
<keyword evidence="1" id="KW-1133">Transmembrane helix</keyword>
<sequence length="188" mass="20437">MGGSSSKEGKIIIAQAGNSGGITDKVTQNENVTTTEVMVFLIIAIFVMGVIRYMRKRMRKALGKKIKMGVTSSRSEGDADAAKFSTATNGQIAINSFENGIRDTGLRTTKKSRSYSKLSDAIVAAQDEANTEISMDGVDSIKIKIISTLVDHSIKEVINKIIVIKVTTDDIRSKMSIEELFQILSTIQ</sequence>
<accession>A0ABD2NKE1</accession>
<evidence type="ECO:0000256" key="1">
    <source>
        <dbReference type="SAM" id="Phobius"/>
    </source>
</evidence>
<proteinExistence type="predicted"/>
<evidence type="ECO:0000313" key="3">
    <source>
        <dbReference type="Proteomes" id="UP001516400"/>
    </source>
</evidence>